<organism evidence="2 3">
    <name type="scientific">Halomarina halobia</name>
    <dbReference type="NCBI Taxonomy" id="3033386"/>
    <lineage>
        <taxon>Archaea</taxon>
        <taxon>Methanobacteriati</taxon>
        <taxon>Methanobacteriota</taxon>
        <taxon>Stenosarchaea group</taxon>
        <taxon>Halobacteria</taxon>
        <taxon>Halobacteriales</taxon>
        <taxon>Natronomonadaceae</taxon>
        <taxon>Halomarina</taxon>
    </lineage>
</organism>
<dbReference type="Pfam" id="PF24035">
    <property type="entry name" value="DUF7344"/>
    <property type="match status" value="1"/>
</dbReference>
<evidence type="ECO:0000259" key="1">
    <source>
        <dbReference type="Pfam" id="PF24035"/>
    </source>
</evidence>
<gene>
    <name evidence="2" type="ORF">ACFQPE_07980</name>
</gene>
<accession>A0ABD6A830</accession>
<proteinExistence type="predicted"/>
<dbReference type="InterPro" id="IPR055768">
    <property type="entry name" value="DUF7344"/>
</dbReference>
<feature type="domain" description="DUF7344" evidence="1">
    <location>
        <begin position="16"/>
        <end position="91"/>
    </location>
</feature>
<dbReference type="GeneID" id="79316620"/>
<evidence type="ECO:0000313" key="3">
    <source>
        <dbReference type="Proteomes" id="UP001596547"/>
    </source>
</evidence>
<evidence type="ECO:0000313" key="2">
    <source>
        <dbReference type="EMBL" id="MFC7316728.1"/>
    </source>
</evidence>
<dbReference type="RefSeq" id="WP_276304009.1">
    <property type="nucleotide sequence ID" value="NZ_CP119992.1"/>
</dbReference>
<sequence length="123" mass="13773">MSNWNPTMALGTALSLVAHAHRRAVLYCLLETDEPMTRDELAARIIAWDEATEGDPSDEVHRRVCTELAHTHLPKLAAVDVIEYDTRHGDVVLTERVNDLLPLLELLRPVDDFPAETCSCPCQ</sequence>
<comment type="caution">
    <text evidence="2">The sequence shown here is derived from an EMBL/GenBank/DDBJ whole genome shotgun (WGS) entry which is preliminary data.</text>
</comment>
<dbReference type="EMBL" id="JBHTBF010000002">
    <property type="protein sequence ID" value="MFC7316728.1"/>
    <property type="molecule type" value="Genomic_DNA"/>
</dbReference>
<dbReference type="AlphaFoldDB" id="A0ABD6A830"/>
<reference evidence="2 3" key="1">
    <citation type="journal article" date="2019" name="Int. J. Syst. Evol. Microbiol.">
        <title>The Global Catalogue of Microorganisms (GCM) 10K type strain sequencing project: providing services to taxonomists for standard genome sequencing and annotation.</title>
        <authorList>
            <consortium name="The Broad Institute Genomics Platform"/>
            <consortium name="The Broad Institute Genome Sequencing Center for Infectious Disease"/>
            <person name="Wu L."/>
            <person name="Ma J."/>
        </authorList>
    </citation>
    <scope>NUCLEOTIDE SEQUENCE [LARGE SCALE GENOMIC DNA]</scope>
    <source>
        <strain evidence="2 3">PSR21</strain>
    </source>
</reference>
<protein>
    <recommendedName>
        <fullName evidence="1">DUF7344 domain-containing protein</fullName>
    </recommendedName>
</protein>
<keyword evidence="3" id="KW-1185">Reference proteome</keyword>
<dbReference type="Proteomes" id="UP001596547">
    <property type="component" value="Unassembled WGS sequence"/>
</dbReference>
<name>A0ABD6A830_9EURY</name>